<keyword evidence="1" id="KW-1133">Transmembrane helix</keyword>
<accession>X0XPX6</accession>
<gene>
    <name evidence="2" type="ORF">S01H1_81797</name>
</gene>
<evidence type="ECO:0000313" key="2">
    <source>
        <dbReference type="EMBL" id="GAG45290.1"/>
    </source>
</evidence>
<keyword evidence="1" id="KW-0472">Membrane</keyword>
<comment type="caution">
    <text evidence="2">The sequence shown here is derived from an EMBL/GenBank/DDBJ whole genome shotgun (WGS) entry which is preliminary data.</text>
</comment>
<name>X0XPX6_9ZZZZ</name>
<dbReference type="AlphaFoldDB" id="X0XPX6"/>
<dbReference type="EMBL" id="BARS01055399">
    <property type="protein sequence ID" value="GAG45290.1"/>
    <property type="molecule type" value="Genomic_DNA"/>
</dbReference>
<keyword evidence="1" id="KW-0812">Transmembrane</keyword>
<proteinExistence type="predicted"/>
<feature type="transmembrane region" description="Helical" evidence="1">
    <location>
        <begin position="20"/>
        <end position="42"/>
    </location>
</feature>
<evidence type="ECO:0000256" key="1">
    <source>
        <dbReference type="SAM" id="Phobius"/>
    </source>
</evidence>
<sequence length="149" mass="16200">MGFIENLLDNFSAKDLRSRLSGVIVAGLLLCAAASAGLYLLLTQTQRINVEGTARWEEAAGGIIDVAVDGDDLRKLADISSLRVEALDPAEGMIPAECSLLSTEPSPPTVTIECPGMPRGLKALERFEVKLVLVDEPMWRLLWGRHKSR</sequence>
<organism evidence="2">
    <name type="scientific">marine sediment metagenome</name>
    <dbReference type="NCBI Taxonomy" id="412755"/>
    <lineage>
        <taxon>unclassified sequences</taxon>
        <taxon>metagenomes</taxon>
        <taxon>ecological metagenomes</taxon>
    </lineage>
</organism>
<reference evidence="2" key="1">
    <citation type="journal article" date="2014" name="Front. Microbiol.">
        <title>High frequency of phylogenetically diverse reductive dehalogenase-homologous genes in deep subseafloor sedimentary metagenomes.</title>
        <authorList>
            <person name="Kawai M."/>
            <person name="Futagami T."/>
            <person name="Toyoda A."/>
            <person name="Takaki Y."/>
            <person name="Nishi S."/>
            <person name="Hori S."/>
            <person name="Arai W."/>
            <person name="Tsubouchi T."/>
            <person name="Morono Y."/>
            <person name="Uchiyama I."/>
            <person name="Ito T."/>
            <person name="Fujiyama A."/>
            <person name="Inagaki F."/>
            <person name="Takami H."/>
        </authorList>
    </citation>
    <scope>NUCLEOTIDE SEQUENCE</scope>
    <source>
        <strain evidence="2">Expedition CK06-06</strain>
    </source>
</reference>
<protein>
    <submittedName>
        <fullName evidence="2">Uncharacterized protein</fullName>
    </submittedName>
</protein>